<reference evidence="5" key="1">
    <citation type="submission" date="2021-01" db="EMBL/GenBank/DDBJ databases">
        <title>Whole genome shotgun sequence of Cellulomonas chitinilytica NBRC 110799.</title>
        <authorList>
            <person name="Komaki H."/>
            <person name="Tamura T."/>
        </authorList>
    </citation>
    <scope>NUCLEOTIDE SEQUENCE</scope>
    <source>
        <strain evidence="5">NBRC 110799</strain>
    </source>
</reference>
<dbReference type="Pfam" id="PF00196">
    <property type="entry name" value="GerE"/>
    <property type="match status" value="1"/>
</dbReference>
<dbReference type="Pfam" id="PF13185">
    <property type="entry name" value="GAF_2"/>
    <property type="match status" value="1"/>
</dbReference>
<accession>A0A919P130</accession>
<evidence type="ECO:0000256" key="1">
    <source>
        <dbReference type="ARBA" id="ARBA00023015"/>
    </source>
</evidence>
<evidence type="ECO:0000313" key="6">
    <source>
        <dbReference type="Proteomes" id="UP000632740"/>
    </source>
</evidence>
<dbReference type="CDD" id="cd06170">
    <property type="entry name" value="LuxR_C_like"/>
    <property type="match status" value="1"/>
</dbReference>
<dbReference type="PANTHER" id="PTHR44688:SF16">
    <property type="entry name" value="DNA-BINDING TRANSCRIPTIONAL ACTIVATOR DEVR_DOSR"/>
    <property type="match status" value="1"/>
</dbReference>
<feature type="domain" description="HTH luxR-type" evidence="4">
    <location>
        <begin position="220"/>
        <end position="285"/>
    </location>
</feature>
<dbReference type="AlphaFoldDB" id="A0A919P130"/>
<dbReference type="SUPFAM" id="SSF46894">
    <property type="entry name" value="C-terminal effector domain of the bipartite response regulators"/>
    <property type="match status" value="1"/>
</dbReference>
<gene>
    <name evidence="5" type="ORF">Cch01nite_09160</name>
</gene>
<dbReference type="Gene3D" id="3.30.450.40">
    <property type="match status" value="1"/>
</dbReference>
<evidence type="ECO:0000259" key="4">
    <source>
        <dbReference type="PROSITE" id="PS50043"/>
    </source>
</evidence>
<comment type="caution">
    <text evidence="5">The sequence shown here is derived from an EMBL/GenBank/DDBJ whole genome shotgun (WGS) entry which is preliminary data.</text>
</comment>
<keyword evidence="3" id="KW-0804">Transcription</keyword>
<keyword evidence="1" id="KW-0805">Transcription regulation</keyword>
<dbReference type="InterPro" id="IPR029016">
    <property type="entry name" value="GAF-like_dom_sf"/>
</dbReference>
<proteinExistence type="predicted"/>
<evidence type="ECO:0000313" key="5">
    <source>
        <dbReference type="EMBL" id="GIG20192.1"/>
    </source>
</evidence>
<dbReference type="GO" id="GO:0003677">
    <property type="term" value="F:DNA binding"/>
    <property type="evidence" value="ECO:0007669"/>
    <property type="project" value="UniProtKB-KW"/>
</dbReference>
<dbReference type="EMBL" id="BONK01000003">
    <property type="protein sequence ID" value="GIG20192.1"/>
    <property type="molecule type" value="Genomic_DNA"/>
</dbReference>
<sequence length="293" mass="31132">MEVSRAPTSADLRRLLVWAGELLELSEDGAITTTLLRGAAEVVGSDTATVTHVDVRTRQEVAVLWPQARAVISKVGAYAELGHTHPLRPPALTATAERGRVLPVRISDVLTRPAWRRSALHVDAMPDIADQITLPLFRRDGVLHALTLGRHSGTFTDRQRDLLAEAGAHVRAALARVHAARTGLGGVGLQLAPHPRWVPLGVAPGVPADPGGGTGRSRAPGRPAAALSAREREVLELVAEGLTDAQVARRLGLRPATVSRHLHRLYGRNGVTNRAAAVLLLGASSGTRGRDVR</sequence>
<dbReference type="GO" id="GO:0006355">
    <property type="term" value="P:regulation of DNA-templated transcription"/>
    <property type="evidence" value="ECO:0007669"/>
    <property type="project" value="InterPro"/>
</dbReference>
<dbReference type="InterPro" id="IPR036388">
    <property type="entry name" value="WH-like_DNA-bd_sf"/>
</dbReference>
<dbReference type="InterPro" id="IPR000792">
    <property type="entry name" value="Tscrpt_reg_LuxR_C"/>
</dbReference>
<dbReference type="PANTHER" id="PTHR44688">
    <property type="entry name" value="DNA-BINDING TRANSCRIPTIONAL ACTIVATOR DEVR_DOSR"/>
    <property type="match status" value="1"/>
</dbReference>
<organism evidence="5 6">
    <name type="scientific">Cellulomonas chitinilytica</name>
    <dbReference type="NCBI Taxonomy" id="398759"/>
    <lineage>
        <taxon>Bacteria</taxon>
        <taxon>Bacillati</taxon>
        <taxon>Actinomycetota</taxon>
        <taxon>Actinomycetes</taxon>
        <taxon>Micrococcales</taxon>
        <taxon>Cellulomonadaceae</taxon>
        <taxon>Cellulomonas</taxon>
    </lineage>
</organism>
<dbReference type="PROSITE" id="PS50043">
    <property type="entry name" value="HTH_LUXR_2"/>
    <property type="match status" value="1"/>
</dbReference>
<evidence type="ECO:0000256" key="3">
    <source>
        <dbReference type="ARBA" id="ARBA00023163"/>
    </source>
</evidence>
<protein>
    <recommendedName>
        <fullName evidence="4">HTH luxR-type domain-containing protein</fullName>
    </recommendedName>
</protein>
<dbReference type="PRINTS" id="PR00038">
    <property type="entry name" value="HTHLUXR"/>
</dbReference>
<dbReference type="SUPFAM" id="SSF55781">
    <property type="entry name" value="GAF domain-like"/>
    <property type="match status" value="1"/>
</dbReference>
<keyword evidence="6" id="KW-1185">Reference proteome</keyword>
<dbReference type="SMART" id="SM00421">
    <property type="entry name" value="HTH_LUXR"/>
    <property type="match status" value="1"/>
</dbReference>
<dbReference type="Proteomes" id="UP000632740">
    <property type="component" value="Unassembled WGS sequence"/>
</dbReference>
<dbReference type="InterPro" id="IPR016032">
    <property type="entry name" value="Sig_transdc_resp-reg_C-effctor"/>
</dbReference>
<evidence type="ECO:0000256" key="2">
    <source>
        <dbReference type="ARBA" id="ARBA00023125"/>
    </source>
</evidence>
<dbReference type="Gene3D" id="1.10.10.10">
    <property type="entry name" value="Winged helix-like DNA-binding domain superfamily/Winged helix DNA-binding domain"/>
    <property type="match status" value="1"/>
</dbReference>
<keyword evidence="2" id="KW-0238">DNA-binding</keyword>
<dbReference type="InterPro" id="IPR003018">
    <property type="entry name" value="GAF"/>
</dbReference>
<name>A0A919P130_9CELL</name>